<feature type="region of interest" description="Disordered" evidence="1">
    <location>
        <begin position="1"/>
        <end position="21"/>
    </location>
</feature>
<keyword evidence="3" id="KW-1185">Reference proteome</keyword>
<dbReference type="EMBL" id="LSMT01000525">
    <property type="protein sequence ID" value="PFX16689.1"/>
    <property type="molecule type" value="Genomic_DNA"/>
</dbReference>
<feature type="compositionally biased region" description="Basic and acidic residues" evidence="1">
    <location>
        <begin position="220"/>
        <end position="241"/>
    </location>
</feature>
<feature type="region of interest" description="Disordered" evidence="1">
    <location>
        <begin position="203"/>
        <end position="296"/>
    </location>
</feature>
<evidence type="ECO:0000313" key="2">
    <source>
        <dbReference type="EMBL" id="PFX16689.1"/>
    </source>
</evidence>
<proteinExistence type="predicted"/>
<evidence type="ECO:0000256" key="1">
    <source>
        <dbReference type="SAM" id="MobiDB-lite"/>
    </source>
</evidence>
<feature type="compositionally biased region" description="Low complexity" evidence="1">
    <location>
        <begin position="245"/>
        <end position="264"/>
    </location>
</feature>
<accession>A0A2B4RIQ0</accession>
<dbReference type="Proteomes" id="UP000225706">
    <property type="component" value="Unassembled WGS sequence"/>
</dbReference>
<reference evidence="3" key="1">
    <citation type="journal article" date="2017" name="bioRxiv">
        <title>Comparative analysis of the genomes of Stylophora pistillata and Acropora digitifera provides evidence for extensive differences between species of corals.</title>
        <authorList>
            <person name="Voolstra C.R."/>
            <person name="Li Y."/>
            <person name="Liew Y.J."/>
            <person name="Baumgarten S."/>
            <person name="Zoccola D."/>
            <person name="Flot J.-F."/>
            <person name="Tambutte S."/>
            <person name="Allemand D."/>
            <person name="Aranda M."/>
        </authorList>
    </citation>
    <scope>NUCLEOTIDE SEQUENCE [LARGE SCALE GENOMIC DNA]</scope>
</reference>
<dbReference type="AlphaFoldDB" id="A0A2B4RIQ0"/>
<comment type="caution">
    <text evidence="2">The sequence shown here is derived from an EMBL/GenBank/DDBJ whole genome shotgun (WGS) entry which is preliminary data.</text>
</comment>
<organism evidence="2 3">
    <name type="scientific">Stylophora pistillata</name>
    <name type="common">Smooth cauliflower coral</name>
    <dbReference type="NCBI Taxonomy" id="50429"/>
    <lineage>
        <taxon>Eukaryota</taxon>
        <taxon>Metazoa</taxon>
        <taxon>Cnidaria</taxon>
        <taxon>Anthozoa</taxon>
        <taxon>Hexacorallia</taxon>
        <taxon>Scleractinia</taxon>
        <taxon>Astrocoeniina</taxon>
        <taxon>Pocilloporidae</taxon>
        <taxon>Stylophora</taxon>
    </lineage>
</organism>
<name>A0A2B4RIQ0_STYPI</name>
<evidence type="ECO:0000313" key="3">
    <source>
        <dbReference type="Proteomes" id="UP000225706"/>
    </source>
</evidence>
<feature type="compositionally biased region" description="Basic and acidic residues" evidence="1">
    <location>
        <begin position="267"/>
        <end position="283"/>
    </location>
</feature>
<sequence length="445" mass="50814">MDERQKEMERSISEAMNDEPHPQAKIECRKRVFLFNCDKTYSLDSVGKLLLDTKGDIRQELSFDIVKTYFRLSEMSHVAEKAIPKLQMDVAFFVVHANESRISINEENAGIGYAKVYKALLQATEGKVLIVIGGDDHYKNKGEEESSVISRWAMGKVSSQFKEGFLNGKKSFIFSWNKTHRKIHEEALLHYFDPNKSGQKFEWKPIERPRVPQETLPKTPETEKLEAKERKQFTDRPHAMDGAHSSSENEVSQQESSSEAVSVSKAMFHDKGDKLKEQRKKDTECEDLGDNRNGPSEDCTGTIALFTSHLRDIGTINTDDYVIVNKEDLNEFPEEQQMGSKTKDGTLVMKTIFRNGSISYEDKEMVKYDPQWIPPGDFMTIISAQLGNVAQAEVEFYQIKETGALRIIVREVSNLSVIYAIIEYFYHMLTGLIDIVYNLSPFTVA</sequence>
<protein>
    <submittedName>
        <fullName evidence="2">Uncharacterized protein</fullName>
    </submittedName>
</protein>
<gene>
    <name evidence="2" type="ORF">AWC38_SpisGene19006</name>
</gene>
<dbReference type="OrthoDB" id="10065203at2759"/>